<feature type="repeat" description="ANK" evidence="7">
    <location>
        <begin position="83"/>
        <end position="115"/>
    </location>
</feature>
<dbReference type="FunFam" id="1.25.40.20:FF:000356">
    <property type="entry name" value="Poly [ADP-ribose] polymerase"/>
    <property type="match status" value="1"/>
</dbReference>
<dbReference type="Pfam" id="PF12796">
    <property type="entry name" value="Ank_2"/>
    <property type="match status" value="2"/>
</dbReference>
<feature type="repeat" description="ANK" evidence="7">
    <location>
        <begin position="304"/>
        <end position="336"/>
    </location>
</feature>
<dbReference type="PRINTS" id="PR01415">
    <property type="entry name" value="ANKYRIN"/>
</dbReference>
<dbReference type="InterPro" id="IPR012317">
    <property type="entry name" value="Poly(ADP-ribose)pol_cat_dom"/>
</dbReference>
<feature type="domain" description="SAM" evidence="10">
    <location>
        <begin position="431"/>
        <end position="482"/>
    </location>
</feature>
<evidence type="ECO:0000256" key="5">
    <source>
        <dbReference type="ARBA" id="ARBA00024347"/>
    </source>
</evidence>
<dbReference type="InterPro" id="IPR036770">
    <property type="entry name" value="Ankyrin_rpt-contain_sf"/>
</dbReference>
<keyword evidence="3" id="KW-0677">Repeat</keyword>
<dbReference type="InterPro" id="IPR013761">
    <property type="entry name" value="SAM/pointed_sf"/>
</dbReference>
<dbReference type="OrthoDB" id="4772757at2759"/>
<dbReference type="PANTHER" id="PTHR24171">
    <property type="entry name" value="ANKYRIN REPEAT DOMAIN-CONTAINING PROTEIN 39-RELATED"/>
    <property type="match status" value="1"/>
</dbReference>
<dbReference type="Gene3D" id="1.25.40.20">
    <property type="entry name" value="Ankyrin repeat-containing domain"/>
    <property type="match status" value="3"/>
</dbReference>
<name>A0A5B7D8Q2_PORTR</name>
<feature type="domain" description="PARP catalytic" evidence="11">
    <location>
        <begin position="510"/>
        <end position="716"/>
    </location>
</feature>
<keyword evidence="4 7" id="KW-0040">ANK repeat</keyword>
<feature type="compositionally biased region" description="Pro residues" evidence="9">
    <location>
        <begin position="372"/>
        <end position="386"/>
    </location>
</feature>
<dbReference type="Gene3D" id="3.90.228.10">
    <property type="match status" value="1"/>
</dbReference>
<keyword evidence="8" id="KW-0808">Transferase</keyword>
<dbReference type="GO" id="GO:0003950">
    <property type="term" value="F:NAD+ poly-ADP-ribosyltransferase activity"/>
    <property type="evidence" value="ECO:0007669"/>
    <property type="project" value="UniProtKB-UniRule"/>
</dbReference>
<keyword evidence="2" id="KW-0548">Nucleotidyltransferase</keyword>
<dbReference type="Proteomes" id="UP000324222">
    <property type="component" value="Unassembled WGS sequence"/>
</dbReference>
<dbReference type="Gene3D" id="1.10.150.50">
    <property type="entry name" value="Transcription Factor, Ets-1"/>
    <property type="match status" value="1"/>
</dbReference>
<dbReference type="GO" id="GO:0016779">
    <property type="term" value="F:nucleotidyltransferase activity"/>
    <property type="evidence" value="ECO:0007669"/>
    <property type="project" value="UniProtKB-KW"/>
</dbReference>
<dbReference type="Pfam" id="PF00644">
    <property type="entry name" value="PARP"/>
    <property type="match status" value="1"/>
</dbReference>
<evidence type="ECO:0000313" key="12">
    <source>
        <dbReference type="EMBL" id="MPC17671.1"/>
    </source>
</evidence>
<dbReference type="EC" id="2.4.2.-" evidence="8"/>
<sequence>MDLWQFTPLHEAASKSRVEVCSLLLAHGADPTLLNCHSKSAIDVAPSRELQERLTFSSTGSKRRGIVEALLRKGAPLQEKNKEFLTPLHVCADKGHCDIMELLLKHGSKVNALDGLGQTALHRCGREGDVQACRVLLQYGVDPSIISLQGYTATQVSTDSVQRLLHGGCLRKCHGADVNRKNRDGHTALDLVKESDQDVADLLRGDAALLDAAKKGNLARVQKLLNPDNINCRDSQGRNSTPLHLAAGYNNLEVAEYLLENGADVNAQDKGGLIPLHNASSYGHLDIAALLIRFQTAVNATDRWGFTPLHEAAQKGRTQLCALLLAHGADPYLKNQEGQTPLHLATAEDVRSLLQDAMMSQPSLTPATGGSVPPPVSPSSPKPPGTPCKAAAQPTVSPAPSMISINNIGAEVETVMMPSGASLTFTPVLGMGLDHLRDIFEREDITLDILAEMGHEELKTIGINAYGHRHKLLKGVEKLLIQHNGLVSSACGSSNNSNGSSQGTLLLDLCREDREFIAVEEEMQATIREHRDNGHAGGIFAKYNVVKIQKIRNKRLWERYTHRRREVAEESNGQSTERMLFHGSPFISAIVQKGFDERHAYIGGMFGAGIYFAEHSSKSNQYVYGIGGGSGCPVHKDRSCYSCYRQLLLCRVTLGKSFLQFSAMKMAHAPPGHHSVVGRPSAGGLCYPEYVVYRGEQVRLLRAPTLIALLCVCLYK</sequence>
<dbReference type="Pfam" id="PF00023">
    <property type="entry name" value="Ank"/>
    <property type="match status" value="2"/>
</dbReference>
<dbReference type="FunFam" id="1.25.40.20:FF:000011">
    <property type="entry name" value="Poly [ADP-ribose] polymerase"/>
    <property type="match status" value="1"/>
</dbReference>
<evidence type="ECO:0000256" key="4">
    <source>
        <dbReference type="ARBA" id="ARBA00023043"/>
    </source>
</evidence>
<dbReference type="SUPFAM" id="SSF47769">
    <property type="entry name" value="SAM/Pointed domain"/>
    <property type="match status" value="1"/>
</dbReference>
<comment type="catalytic activity">
    <reaction evidence="6">
        <text>NAD(+) + (ADP-D-ribosyl)n-acceptor = nicotinamide + (ADP-D-ribosyl)n+1-acceptor + H(+).</text>
        <dbReference type="EC" id="2.4.2.30"/>
    </reaction>
</comment>
<dbReference type="SUPFAM" id="SSF48403">
    <property type="entry name" value="Ankyrin repeat"/>
    <property type="match status" value="1"/>
</dbReference>
<evidence type="ECO:0000256" key="7">
    <source>
        <dbReference type="PROSITE-ProRule" id="PRU00023"/>
    </source>
</evidence>
<gene>
    <name evidence="12" type="primary">TNKS_0</name>
    <name evidence="12" type="ORF">E2C01_010534</name>
</gene>
<dbReference type="InterPro" id="IPR002110">
    <property type="entry name" value="Ankyrin_rpt"/>
</dbReference>
<dbReference type="AlphaFoldDB" id="A0A5B7D8Q2"/>
<dbReference type="InterPro" id="IPR001660">
    <property type="entry name" value="SAM"/>
</dbReference>
<evidence type="ECO:0000256" key="8">
    <source>
        <dbReference type="RuleBase" id="RU362114"/>
    </source>
</evidence>
<evidence type="ECO:0000256" key="9">
    <source>
        <dbReference type="SAM" id="MobiDB-lite"/>
    </source>
</evidence>
<dbReference type="PROSITE" id="PS50297">
    <property type="entry name" value="ANK_REP_REGION"/>
    <property type="match status" value="6"/>
</dbReference>
<organism evidence="12 13">
    <name type="scientific">Portunus trituberculatus</name>
    <name type="common">Swimming crab</name>
    <name type="synonym">Neptunus trituberculatus</name>
    <dbReference type="NCBI Taxonomy" id="210409"/>
    <lineage>
        <taxon>Eukaryota</taxon>
        <taxon>Metazoa</taxon>
        <taxon>Ecdysozoa</taxon>
        <taxon>Arthropoda</taxon>
        <taxon>Crustacea</taxon>
        <taxon>Multicrustacea</taxon>
        <taxon>Malacostraca</taxon>
        <taxon>Eumalacostraca</taxon>
        <taxon>Eucarida</taxon>
        <taxon>Decapoda</taxon>
        <taxon>Pleocyemata</taxon>
        <taxon>Brachyura</taxon>
        <taxon>Eubrachyura</taxon>
        <taxon>Portunoidea</taxon>
        <taxon>Portunidae</taxon>
        <taxon>Portuninae</taxon>
        <taxon>Portunus</taxon>
    </lineage>
</organism>
<protein>
    <recommendedName>
        <fullName evidence="8">Poly [ADP-ribose] polymerase</fullName>
        <shortName evidence="8">PARP</shortName>
        <ecNumber evidence="8">2.4.2.-</ecNumber>
    </recommendedName>
</protein>
<dbReference type="PROSITE" id="PS50088">
    <property type="entry name" value="ANK_REPEAT"/>
    <property type="match status" value="6"/>
</dbReference>
<dbReference type="SMART" id="SM00248">
    <property type="entry name" value="ANK"/>
    <property type="match status" value="8"/>
</dbReference>
<comment type="similarity">
    <text evidence="5">Belongs to the ARTD/PARP family.</text>
</comment>
<dbReference type="SMART" id="SM00454">
    <property type="entry name" value="SAM"/>
    <property type="match status" value="1"/>
</dbReference>
<keyword evidence="13" id="KW-1185">Reference proteome</keyword>
<keyword evidence="1 8" id="KW-0328">Glycosyltransferase</keyword>
<dbReference type="SUPFAM" id="SSF56399">
    <property type="entry name" value="ADP-ribosylation"/>
    <property type="match status" value="1"/>
</dbReference>
<evidence type="ECO:0000256" key="2">
    <source>
        <dbReference type="ARBA" id="ARBA00022695"/>
    </source>
</evidence>
<dbReference type="PROSITE" id="PS50105">
    <property type="entry name" value="SAM_DOMAIN"/>
    <property type="match status" value="1"/>
</dbReference>
<dbReference type="Pfam" id="PF07647">
    <property type="entry name" value="SAM_2"/>
    <property type="match status" value="1"/>
</dbReference>
<dbReference type="EMBL" id="VSRR010000611">
    <property type="protein sequence ID" value="MPC17671.1"/>
    <property type="molecule type" value="Genomic_DNA"/>
</dbReference>
<comment type="caution">
    <text evidence="12">The sequence shown here is derived from an EMBL/GenBank/DDBJ whole genome shotgun (WGS) entry which is preliminary data.</text>
</comment>
<feature type="repeat" description="ANK" evidence="7">
    <location>
        <begin position="271"/>
        <end position="303"/>
    </location>
</feature>
<evidence type="ECO:0000259" key="10">
    <source>
        <dbReference type="PROSITE" id="PS50105"/>
    </source>
</evidence>
<evidence type="ECO:0000259" key="11">
    <source>
        <dbReference type="PROSITE" id="PS51059"/>
    </source>
</evidence>
<reference evidence="12 13" key="1">
    <citation type="submission" date="2019-05" db="EMBL/GenBank/DDBJ databases">
        <title>Another draft genome of Portunus trituberculatus and its Hox gene families provides insights of decapod evolution.</title>
        <authorList>
            <person name="Jeong J.-H."/>
            <person name="Song I."/>
            <person name="Kim S."/>
            <person name="Choi T."/>
            <person name="Kim D."/>
            <person name="Ryu S."/>
            <person name="Kim W."/>
        </authorList>
    </citation>
    <scope>NUCLEOTIDE SEQUENCE [LARGE SCALE GENOMIC DNA]</scope>
    <source>
        <tissue evidence="12">Muscle</tissue>
    </source>
</reference>
<feature type="repeat" description="ANK" evidence="7">
    <location>
        <begin position="238"/>
        <end position="270"/>
    </location>
</feature>
<feature type="repeat" description="ANK" evidence="7">
    <location>
        <begin position="4"/>
        <end position="36"/>
    </location>
</feature>
<feature type="repeat" description="ANK" evidence="7">
    <location>
        <begin position="116"/>
        <end position="148"/>
    </location>
</feature>
<evidence type="ECO:0000313" key="13">
    <source>
        <dbReference type="Proteomes" id="UP000324222"/>
    </source>
</evidence>
<evidence type="ECO:0000256" key="1">
    <source>
        <dbReference type="ARBA" id="ARBA00022676"/>
    </source>
</evidence>
<evidence type="ECO:0000256" key="3">
    <source>
        <dbReference type="ARBA" id="ARBA00022737"/>
    </source>
</evidence>
<evidence type="ECO:0000256" key="6">
    <source>
        <dbReference type="ARBA" id="ARBA00033987"/>
    </source>
</evidence>
<accession>A0A5B7D8Q2</accession>
<proteinExistence type="inferred from homology"/>
<dbReference type="Gene3D" id="6.20.320.10">
    <property type="match status" value="1"/>
</dbReference>
<keyword evidence="8" id="KW-0520">NAD</keyword>
<dbReference type="PROSITE" id="PS51059">
    <property type="entry name" value="PARP_CATALYTIC"/>
    <property type="match status" value="1"/>
</dbReference>
<dbReference type="FunFam" id="3.90.228.10:FF:000001">
    <property type="entry name" value="Poly [ADP-ribose] polymerase tankyrase-2"/>
    <property type="match status" value="1"/>
</dbReference>
<feature type="region of interest" description="Disordered" evidence="9">
    <location>
        <begin position="361"/>
        <end position="396"/>
    </location>
</feature>